<organism evidence="1 2">
    <name type="scientific">Niveispirillum cyanobacteriorum</name>
    <dbReference type="NCBI Taxonomy" id="1612173"/>
    <lineage>
        <taxon>Bacteria</taxon>
        <taxon>Pseudomonadati</taxon>
        <taxon>Pseudomonadota</taxon>
        <taxon>Alphaproteobacteria</taxon>
        <taxon>Rhodospirillales</taxon>
        <taxon>Azospirillaceae</taxon>
        <taxon>Niveispirillum</taxon>
    </lineage>
</organism>
<dbReference type="OrthoDB" id="9795405at2"/>
<dbReference type="InterPro" id="IPR052707">
    <property type="entry name" value="OsmC_Ohr_Peroxiredoxin"/>
</dbReference>
<dbReference type="SUPFAM" id="SSF82784">
    <property type="entry name" value="OsmC-like"/>
    <property type="match status" value="1"/>
</dbReference>
<dbReference type="EMBL" id="CP025611">
    <property type="protein sequence ID" value="AUN30319.1"/>
    <property type="molecule type" value="Genomic_DNA"/>
</dbReference>
<dbReference type="Proteomes" id="UP000234752">
    <property type="component" value="Chromosome eg_1"/>
</dbReference>
<dbReference type="PANTHER" id="PTHR42830">
    <property type="entry name" value="OSMOTICALLY INDUCIBLE FAMILY PROTEIN"/>
    <property type="match status" value="1"/>
</dbReference>
<dbReference type="InterPro" id="IPR003718">
    <property type="entry name" value="OsmC/Ohr_fam"/>
</dbReference>
<dbReference type="InterPro" id="IPR015946">
    <property type="entry name" value="KH_dom-like_a/b"/>
</dbReference>
<dbReference type="PANTHER" id="PTHR42830:SF2">
    <property type="entry name" value="OSMC_OHR FAMILY PROTEIN"/>
    <property type="match status" value="1"/>
</dbReference>
<dbReference type="KEGG" id="ncb:C0V82_08810"/>
<dbReference type="InterPro" id="IPR036102">
    <property type="entry name" value="OsmC/Ohrsf"/>
</dbReference>
<proteinExistence type="predicted"/>
<dbReference type="AlphaFoldDB" id="A0A2K9NB50"/>
<gene>
    <name evidence="1" type="ORF">C0V82_08810</name>
</gene>
<reference evidence="1 2" key="1">
    <citation type="submission" date="2017-12" db="EMBL/GenBank/DDBJ databases">
        <title>Genomes of bacteria within cyanobacterial aggregates.</title>
        <authorList>
            <person name="Cai H."/>
        </authorList>
    </citation>
    <scope>NUCLEOTIDE SEQUENCE [LARGE SCALE GENOMIC DNA]</scope>
    <source>
        <strain evidence="1 2">TH16</strain>
    </source>
</reference>
<dbReference type="Pfam" id="PF02566">
    <property type="entry name" value="OsmC"/>
    <property type="match status" value="1"/>
</dbReference>
<dbReference type="RefSeq" id="WP_102112011.1">
    <property type="nucleotide sequence ID" value="NZ_BMGN01000002.1"/>
</dbReference>
<dbReference type="Gene3D" id="3.30.300.20">
    <property type="match status" value="1"/>
</dbReference>
<accession>A0A2K9NB50</accession>
<sequence>MSGKEHNYAVTVTWTGNQGTGTSAYRAYSRDHLISAGDKPAIAGSSDPSFRGDPARWNPEDLLVASLSACHKLWYLGLCAGAGVVVTDYEDRAEGWMVEEGSGAGQFTRVLLRPRVTVAPGSDVEKARHLHHKAHEMCFIARSVNFSVEAEPEIVAA</sequence>
<keyword evidence="2" id="KW-1185">Reference proteome</keyword>
<evidence type="ECO:0000313" key="2">
    <source>
        <dbReference type="Proteomes" id="UP000234752"/>
    </source>
</evidence>
<name>A0A2K9NB50_9PROT</name>
<evidence type="ECO:0000313" key="1">
    <source>
        <dbReference type="EMBL" id="AUN30319.1"/>
    </source>
</evidence>
<protein>
    <submittedName>
        <fullName evidence="1">Peroxiredoxin</fullName>
    </submittedName>
</protein>